<proteinExistence type="predicted"/>
<evidence type="ECO:0008006" key="3">
    <source>
        <dbReference type="Google" id="ProtNLM"/>
    </source>
</evidence>
<dbReference type="EMBL" id="BMLQ01000002">
    <property type="protein sequence ID" value="GGO42520.1"/>
    <property type="molecule type" value="Genomic_DNA"/>
</dbReference>
<protein>
    <recommendedName>
        <fullName evidence="3">Cytochrome P450</fullName>
    </recommendedName>
</protein>
<keyword evidence="2" id="KW-1185">Reference proteome</keyword>
<reference evidence="2" key="1">
    <citation type="journal article" date="2019" name="Int. J. Syst. Evol. Microbiol.">
        <title>The Global Catalogue of Microorganisms (GCM) 10K type strain sequencing project: providing services to taxonomists for standard genome sequencing and annotation.</title>
        <authorList>
            <consortium name="The Broad Institute Genomics Platform"/>
            <consortium name="The Broad Institute Genome Sequencing Center for Infectious Disease"/>
            <person name="Wu L."/>
            <person name="Ma J."/>
        </authorList>
    </citation>
    <scope>NUCLEOTIDE SEQUENCE [LARGE SCALE GENOMIC DNA]</scope>
    <source>
        <strain evidence="2">CGMCC 1.7064</strain>
    </source>
</reference>
<gene>
    <name evidence="1" type="ORF">GCM10010977_08530</name>
</gene>
<organism evidence="1 2">
    <name type="scientific">Citricoccus zhacaiensis</name>
    <dbReference type="NCBI Taxonomy" id="489142"/>
    <lineage>
        <taxon>Bacteria</taxon>
        <taxon>Bacillati</taxon>
        <taxon>Actinomycetota</taxon>
        <taxon>Actinomycetes</taxon>
        <taxon>Micrococcales</taxon>
        <taxon>Micrococcaceae</taxon>
        <taxon>Citricoccus</taxon>
    </lineage>
</organism>
<name>A0ABQ2LS44_9MICC</name>
<comment type="caution">
    <text evidence="1">The sequence shown here is derived from an EMBL/GenBank/DDBJ whole genome shotgun (WGS) entry which is preliminary data.</text>
</comment>
<evidence type="ECO:0000313" key="2">
    <source>
        <dbReference type="Proteomes" id="UP000642509"/>
    </source>
</evidence>
<accession>A0ABQ2LS44</accession>
<sequence length="52" mass="5835">MCPGRNVVLLTASLVLGDLLRQRRFTPERPLDTDQVPGTLSPFHLRFTVSRG</sequence>
<dbReference type="Proteomes" id="UP000642509">
    <property type="component" value="Unassembled WGS sequence"/>
</dbReference>
<evidence type="ECO:0000313" key="1">
    <source>
        <dbReference type="EMBL" id="GGO42520.1"/>
    </source>
</evidence>